<dbReference type="RefSeq" id="WP_052088489.1">
    <property type="nucleotide sequence ID" value="NZ_AWTM01000071.1"/>
</dbReference>
<evidence type="ECO:0000259" key="1">
    <source>
        <dbReference type="Pfam" id="PF12281"/>
    </source>
</evidence>
<comment type="caution">
    <text evidence="2">The sequence shown here is derived from an EMBL/GenBank/DDBJ whole genome shotgun (WGS) entry which is preliminary data.</text>
</comment>
<accession>A0A0E3B7N9</accession>
<evidence type="ECO:0000313" key="3">
    <source>
        <dbReference type="Proteomes" id="UP000029567"/>
    </source>
</evidence>
<dbReference type="AlphaFoldDB" id="A0A0E3B7N9"/>
<gene>
    <name evidence="2" type="ORF">P245_24735</name>
</gene>
<proteinExistence type="predicted"/>
<dbReference type="Proteomes" id="UP000029567">
    <property type="component" value="Unassembled WGS sequence"/>
</dbReference>
<sequence length="272" mass="30382">MNQQLEDSEAFAKLMTAIEPWRGHLVLIGGWCHRLHRMHPLASKQKHPVVHTRDTDLLITKRPDLGADIRGALLAHGFREDLSGDGNPAAAHYYLGEENSGFYAEFLLPEVPRRHPVTTESVGHISAQVVKYTNVLALDPWIVTVGMDEDLKMPTPMDVRVANPLCFLVQKFLIKSSRPKAKRAQDLLYVHDTLQHFGERFEEMRDTWLGVVIPAIGDKHAGTIAQEWKNSANSEFDTATAAAEIGRGRSPELTASSIQRALGYAYQEIIEG</sequence>
<organism evidence="2 3">
    <name type="scientific">Comamonas thiooxydans</name>
    <dbReference type="NCBI Taxonomy" id="363952"/>
    <lineage>
        <taxon>Bacteria</taxon>
        <taxon>Pseudomonadati</taxon>
        <taxon>Pseudomonadota</taxon>
        <taxon>Betaproteobacteria</taxon>
        <taxon>Burkholderiales</taxon>
        <taxon>Comamonadaceae</taxon>
        <taxon>Comamonas</taxon>
    </lineage>
</organism>
<dbReference type="Pfam" id="PF12281">
    <property type="entry name" value="NTP_transf_8"/>
    <property type="match status" value="1"/>
</dbReference>
<protein>
    <recommendedName>
        <fullName evidence="1">Nucleotidyltransferase-like domain-containing protein</fullName>
    </recommendedName>
</protein>
<dbReference type="InterPro" id="IPR058575">
    <property type="entry name" value="NTP_transf_8_dom"/>
</dbReference>
<dbReference type="EMBL" id="AWTN01000133">
    <property type="protein sequence ID" value="KGG83791.1"/>
    <property type="molecule type" value="Genomic_DNA"/>
</dbReference>
<evidence type="ECO:0000313" key="2">
    <source>
        <dbReference type="EMBL" id="KGG83791.1"/>
    </source>
</evidence>
<name>A0A0E3B7N9_9BURK</name>
<feature type="domain" description="Nucleotidyltransferase-like" evidence="1">
    <location>
        <begin position="8"/>
        <end position="208"/>
    </location>
</feature>
<reference evidence="2 3" key="1">
    <citation type="submission" date="2013-09" db="EMBL/GenBank/DDBJ databases">
        <title>High correlation between genotypes and phenotypes of environmental bacteria Comamonas testosteroni strains.</title>
        <authorList>
            <person name="Liu L."/>
            <person name="Zhu W."/>
            <person name="Xia X."/>
            <person name="Xu B."/>
            <person name="Luo M."/>
            <person name="Wang G."/>
        </authorList>
    </citation>
    <scope>NUCLEOTIDE SEQUENCE [LARGE SCALE GENOMIC DNA]</scope>
    <source>
        <strain evidence="2 3">JL14</strain>
    </source>
</reference>